<reference evidence="3 4" key="1">
    <citation type="submission" date="2020-05" db="EMBL/GenBank/DDBJ databases">
        <title>Genome sequence of Isoptericola sp. JC619 isolated from Chilika lagoon, India.</title>
        <authorList>
            <person name="Kumar D."/>
            <person name="Appam K."/>
            <person name="Gandham S."/>
            <person name="Uppada J."/>
            <person name="Sasikala C."/>
            <person name="Venkata Ramana C."/>
        </authorList>
    </citation>
    <scope>NUCLEOTIDE SEQUENCE [LARGE SCALE GENOMIC DNA]</scope>
    <source>
        <strain evidence="3 4">JC619</strain>
    </source>
</reference>
<dbReference type="AlphaFoldDB" id="A0A849K6B5"/>
<proteinExistence type="predicted"/>
<keyword evidence="2" id="KW-1133">Transmembrane helix</keyword>
<evidence type="ECO:0000313" key="3">
    <source>
        <dbReference type="EMBL" id="NNU27980.1"/>
    </source>
</evidence>
<name>A0A849K6B5_9MICO</name>
<feature type="region of interest" description="Disordered" evidence="1">
    <location>
        <begin position="1"/>
        <end position="20"/>
    </location>
</feature>
<evidence type="ECO:0000256" key="1">
    <source>
        <dbReference type="SAM" id="MobiDB-lite"/>
    </source>
</evidence>
<feature type="transmembrane region" description="Helical" evidence="2">
    <location>
        <begin position="23"/>
        <end position="44"/>
    </location>
</feature>
<dbReference type="RefSeq" id="WP_171247484.1">
    <property type="nucleotide sequence ID" value="NZ_JABFAJ010000019.1"/>
</dbReference>
<gene>
    <name evidence="3" type="ORF">HLI28_10550</name>
</gene>
<sequence>MTGRPDGPDHPESSPTGSGEEGAAVVEFLGVGVLLLVPLVYLVVTVGQIHAAGFAVEGAARDAARAVVTAESSATGAARARAATEVALADQGFVVDGADVLELECSANPCLTPGATVGVRVRVEVPLPLAPPALQDWVPLSIPVEAAHVAPVEEHVGARP</sequence>
<comment type="caution">
    <text evidence="3">The sequence shown here is derived from an EMBL/GenBank/DDBJ whole genome shotgun (WGS) entry which is preliminary data.</text>
</comment>
<keyword evidence="2" id="KW-0812">Transmembrane</keyword>
<organism evidence="3 4">
    <name type="scientific">Isoptericola sediminis</name>
    <dbReference type="NCBI Taxonomy" id="2733572"/>
    <lineage>
        <taxon>Bacteria</taxon>
        <taxon>Bacillati</taxon>
        <taxon>Actinomycetota</taxon>
        <taxon>Actinomycetes</taxon>
        <taxon>Micrococcales</taxon>
        <taxon>Promicromonosporaceae</taxon>
        <taxon>Isoptericola</taxon>
    </lineage>
</organism>
<keyword evidence="4" id="KW-1185">Reference proteome</keyword>
<feature type="compositionally biased region" description="Basic and acidic residues" evidence="1">
    <location>
        <begin position="1"/>
        <end position="12"/>
    </location>
</feature>
<accession>A0A849K6B5</accession>
<keyword evidence="2" id="KW-0472">Membrane</keyword>
<dbReference type="EMBL" id="JABFAJ010000019">
    <property type="protein sequence ID" value="NNU27980.1"/>
    <property type="molecule type" value="Genomic_DNA"/>
</dbReference>
<dbReference type="Proteomes" id="UP000557204">
    <property type="component" value="Unassembled WGS sequence"/>
</dbReference>
<evidence type="ECO:0000256" key="2">
    <source>
        <dbReference type="SAM" id="Phobius"/>
    </source>
</evidence>
<evidence type="ECO:0000313" key="4">
    <source>
        <dbReference type="Proteomes" id="UP000557204"/>
    </source>
</evidence>
<protein>
    <submittedName>
        <fullName evidence="3">Pilus assembly protein</fullName>
    </submittedName>
</protein>